<comment type="caution">
    <text evidence="10">The sequence shown here is derived from an EMBL/GenBank/DDBJ whole genome shotgun (WGS) entry which is preliminary data.</text>
</comment>
<proteinExistence type="inferred from homology"/>
<evidence type="ECO:0000256" key="7">
    <source>
        <dbReference type="PROSITE-ProRule" id="PRU01360"/>
    </source>
</evidence>
<dbReference type="SUPFAM" id="SSF56935">
    <property type="entry name" value="Porins"/>
    <property type="match status" value="1"/>
</dbReference>
<dbReference type="Gene3D" id="2.60.40.1120">
    <property type="entry name" value="Carboxypeptidase-like, regulatory domain"/>
    <property type="match status" value="1"/>
</dbReference>
<dbReference type="InterPro" id="IPR037066">
    <property type="entry name" value="Plug_dom_sf"/>
</dbReference>
<dbReference type="Gene3D" id="2.170.130.10">
    <property type="entry name" value="TonB-dependent receptor, plug domain"/>
    <property type="match status" value="1"/>
</dbReference>
<reference evidence="10" key="1">
    <citation type="submission" date="2022-03" db="EMBL/GenBank/DDBJ databases">
        <title>De novo assembled genomes of Belliella spp. (Cyclobacteriaceae) strains.</title>
        <authorList>
            <person name="Szabo A."/>
            <person name="Korponai K."/>
            <person name="Felfoldi T."/>
        </authorList>
    </citation>
    <scope>NUCLEOTIDE SEQUENCE</scope>
    <source>
        <strain evidence="10">DSM 111904</strain>
    </source>
</reference>
<keyword evidence="5 7" id="KW-0472">Membrane</keyword>
<evidence type="ECO:0000313" key="11">
    <source>
        <dbReference type="Proteomes" id="UP001165489"/>
    </source>
</evidence>
<keyword evidence="6 7" id="KW-0998">Cell outer membrane</keyword>
<accession>A0ABS9UZX4</accession>
<gene>
    <name evidence="10" type="ORF">MM239_07845</name>
</gene>
<feature type="signal peptide" evidence="8">
    <location>
        <begin position="1"/>
        <end position="23"/>
    </location>
</feature>
<comment type="similarity">
    <text evidence="7">Belongs to the TonB-dependent receptor family.</text>
</comment>
<evidence type="ECO:0000256" key="8">
    <source>
        <dbReference type="SAM" id="SignalP"/>
    </source>
</evidence>
<name>A0ABS9UZX4_9BACT</name>
<dbReference type="InterPro" id="IPR008969">
    <property type="entry name" value="CarboxyPept-like_regulatory"/>
</dbReference>
<keyword evidence="3 7" id="KW-1134">Transmembrane beta strand</keyword>
<dbReference type="Gene3D" id="2.40.170.20">
    <property type="entry name" value="TonB-dependent receptor, beta-barrel domain"/>
    <property type="match status" value="1"/>
</dbReference>
<dbReference type="InterPro" id="IPR039426">
    <property type="entry name" value="TonB-dep_rcpt-like"/>
</dbReference>
<dbReference type="NCBIfam" id="TIGR04057">
    <property type="entry name" value="SusC_RagA_signa"/>
    <property type="match status" value="1"/>
</dbReference>
<keyword evidence="4 7" id="KW-0812">Transmembrane</keyword>
<dbReference type="InterPro" id="IPR036942">
    <property type="entry name" value="Beta-barrel_TonB_sf"/>
</dbReference>
<dbReference type="RefSeq" id="WP_241347648.1">
    <property type="nucleotide sequence ID" value="NZ_JAKZGP010000014.1"/>
</dbReference>
<sequence length="1067" mass="115741">MIRKFTSSLCLLILLLCAHTLHAQQMTVRGVVTSKEDGEPLPGVSILIQGTTSGAVTDIDGTFEIQVPSGNGTLEFSYIGFERQNVAIRNRSTINVEMSPDVSQLSEVVVTAFGLTQEKKKLAFSQQEVGSSEILASREQNVVDALNAKVAGVQVTRQGGSAGAGSSIVIRGIQSISGQNQPLFVVDGVPINNAFRSSTGSSTGVDNANRAIDINPNDIESISVLKGPAATSLYGIQGATGVVLITTKKGSKKKGFTVDIATNTSTDRIMNYFPAQLTYSQGDNGLYNGGTTFNHYGAPISTLRYDETTASVKDPRGTIVDMNHPNAGPRVPVYDNQRLFFQNGFTNDSHVAVSSSNDKSSFYLSIGNMYQEGIIPNNTFNRTSFKLTADSKLSEMVKIGGSVNYVNSRSTKFGRGDNFSDAIQGLYRTPPSFDNSAGFVYPSGIQRNFRGALDGSQPFSPDNPFWTVNNNPYNDNVNRFISYLLTEITPTSWLTITHRLGFDFANEDRTQIWAPSSAGGDAVAASGALGGRIVEDNYTDRIINSDFIISANKDWNEKFSSTFLVGHNVFATNNSQIYMSGRNFAIPGLFNIANTQENPVFTNTEARRMTQAVFGRASLGYLNSVFLELSARNEWASTLPSSNRSFTYGSAGLSVVLTDLLNVQSNTFSYAKLRGSYAGAGNIPPAYTTETFYNVATTGTRYAGGVRFPLDGVGGVLLSSAAGNSGLRAEFTNTMEIGADIRLFENKLGIDVTYYNAVSRDQIVSVPIPASTGFTTQLTNAGEIQNRGIEAVLNGTVLDRGDFSWDMIVNFTRNRNYVNSLPNDEPIVDNVFGARIQRRLIPGEQFGVFYGNAFLRNENGDILINPQGFPILDPEQRQVGNPNPDYLIGWRNNFNYKNFSLSMLWDLKKGGDVVNVTSFWMGNGSGVADHTLDRNKMVVYRGIIQNPGGDNDGQPNDIPVALNQAAFQGSGSAVAVGRELAERWVQDGSWVRLRDITLSYRLSSRAANKLGMSRASVGVYGRNLLLFTNYGGIDPETNLNGPNSLVGVDAFTTPNMRSYGATLNMSF</sequence>
<dbReference type="SUPFAM" id="SSF49464">
    <property type="entry name" value="Carboxypeptidase regulatory domain-like"/>
    <property type="match status" value="1"/>
</dbReference>
<evidence type="ECO:0000256" key="5">
    <source>
        <dbReference type="ARBA" id="ARBA00023136"/>
    </source>
</evidence>
<dbReference type="Pfam" id="PF13715">
    <property type="entry name" value="CarbopepD_reg_2"/>
    <property type="match status" value="1"/>
</dbReference>
<evidence type="ECO:0000256" key="6">
    <source>
        <dbReference type="ARBA" id="ARBA00023237"/>
    </source>
</evidence>
<evidence type="ECO:0000313" key="10">
    <source>
        <dbReference type="EMBL" id="MCH7409300.1"/>
    </source>
</evidence>
<evidence type="ECO:0000256" key="1">
    <source>
        <dbReference type="ARBA" id="ARBA00004571"/>
    </source>
</evidence>
<dbReference type="EMBL" id="JAKZGP010000014">
    <property type="protein sequence ID" value="MCH7409300.1"/>
    <property type="molecule type" value="Genomic_DNA"/>
</dbReference>
<keyword evidence="8" id="KW-0732">Signal</keyword>
<evidence type="ECO:0000256" key="4">
    <source>
        <dbReference type="ARBA" id="ARBA00022692"/>
    </source>
</evidence>
<organism evidence="10 11">
    <name type="scientific">Belliella filtrata</name>
    <dbReference type="NCBI Taxonomy" id="2923435"/>
    <lineage>
        <taxon>Bacteria</taxon>
        <taxon>Pseudomonadati</taxon>
        <taxon>Bacteroidota</taxon>
        <taxon>Cytophagia</taxon>
        <taxon>Cytophagales</taxon>
        <taxon>Cyclobacteriaceae</taxon>
        <taxon>Belliella</taxon>
    </lineage>
</organism>
<dbReference type="InterPro" id="IPR023997">
    <property type="entry name" value="TonB-dep_OMP_SusC/RagA_CS"/>
</dbReference>
<feature type="chain" id="PRO_5046505612" evidence="8">
    <location>
        <begin position="24"/>
        <end position="1067"/>
    </location>
</feature>
<dbReference type="NCBIfam" id="TIGR04056">
    <property type="entry name" value="OMP_RagA_SusC"/>
    <property type="match status" value="1"/>
</dbReference>
<dbReference type="PROSITE" id="PS52016">
    <property type="entry name" value="TONB_DEPENDENT_REC_3"/>
    <property type="match status" value="1"/>
</dbReference>
<evidence type="ECO:0000259" key="9">
    <source>
        <dbReference type="Pfam" id="PF07715"/>
    </source>
</evidence>
<evidence type="ECO:0000256" key="3">
    <source>
        <dbReference type="ARBA" id="ARBA00022452"/>
    </source>
</evidence>
<comment type="subcellular location">
    <subcellularLocation>
        <location evidence="1 7">Cell outer membrane</location>
        <topology evidence="1 7">Multi-pass membrane protein</topology>
    </subcellularLocation>
</comment>
<evidence type="ECO:0000256" key="2">
    <source>
        <dbReference type="ARBA" id="ARBA00022448"/>
    </source>
</evidence>
<feature type="domain" description="TonB-dependent receptor plug" evidence="9">
    <location>
        <begin position="119"/>
        <end position="242"/>
    </location>
</feature>
<dbReference type="InterPro" id="IPR012910">
    <property type="entry name" value="Plug_dom"/>
</dbReference>
<keyword evidence="2 7" id="KW-0813">Transport</keyword>
<dbReference type="Pfam" id="PF07715">
    <property type="entry name" value="Plug"/>
    <property type="match status" value="1"/>
</dbReference>
<protein>
    <submittedName>
        <fullName evidence="10">SusC/RagA family TonB-linked outer membrane protein</fullName>
    </submittedName>
</protein>
<keyword evidence="11" id="KW-1185">Reference proteome</keyword>
<dbReference type="InterPro" id="IPR023996">
    <property type="entry name" value="TonB-dep_OMP_SusC/RagA"/>
</dbReference>
<dbReference type="Proteomes" id="UP001165489">
    <property type="component" value="Unassembled WGS sequence"/>
</dbReference>